<accession>A0A3B1DZ26</accession>
<dbReference type="EMBL" id="UOGK01000119">
    <property type="protein sequence ID" value="VAX37765.1"/>
    <property type="molecule type" value="Genomic_DNA"/>
</dbReference>
<name>A0A3B1DZ26_9ZZZZ</name>
<gene>
    <name evidence="2" type="ORF">MNBD_PLANCTO03-1872</name>
</gene>
<dbReference type="AlphaFoldDB" id="A0A3B1DZ26"/>
<feature type="transmembrane region" description="Helical" evidence="1">
    <location>
        <begin position="107"/>
        <end position="131"/>
    </location>
</feature>
<protein>
    <recommendedName>
        <fullName evidence="3">ABC transmembrane type-1 domain-containing protein</fullName>
    </recommendedName>
</protein>
<feature type="transmembrane region" description="Helical" evidence="1">
    <location>
        <begin position="16"/>
        <end position="36"/>
    </location>
</feature>
<evidence type="ECO:0000313" key="2">
    <source>
        <dbReference type="EMBL" id="VAX37765.1"/>
    </source>
</evidence>
<keyword evidence="1" id="KW-0812">Transmembrane</keyword>
<proteinExistence type="predicted"/>
<evidence type="ECO:0008006" key="3">
    <source>
        <dbReference type="Google" id="ProtNLM"/>
    </source>
</evidence>
<keyword evidence="1" id="KW-0472">Membrane</keyword>
<sequence>LAETGLPMVLAHLSRVAFLPVLVGLWLGASEAGAIAETRLLDGATGFVNWARTSLRLVLGPAVAVGVASGCLSFHEIESSVQVQGPGIDHMAQRLLQWLHYERMAELSAAGVLLLGVGLGVSVLVVVGGAFGRKG</sequence>
<keyword evidence="1" id="KW-1133">Transmembrane helix</keyword>
<evidence type="ECO:0000256" key="1">
    <source>
        <dbReference type="SAM" id="Phobius"/>
    </source>
</evidence>
<feature type="non-terminal residue" evidence="2">
    <location>
        <position position="1"/>
    </location>
</feature>
<reference evidence="2" key="1">
    <citation type="submission" date="2018-06" db="EMBL/GenBank/DDBJ databases">
        <authorList>
            <person name="Zhirakovskaya E."/>
        </authorList>
    </citation>
    <scope>NUCLEOTIDE SEQUENCE</scope>
</reference>
<organism evidence="2">
    <name type="scientific">hydrothermal vent metagenome</name>
    <dbReference type="NCBI Taxonomy" id="652676"/>
    <lineage>
        <taxon>unclassified sequences</taxon>
        <taxon>metagenomes</taxon>
        <taxon>ecological metagenomes</taxon>
    </lineage>
</organism>